<accession>A0A1J1J8B4</accession>
<proteinExistence type="predicted"/>
<gene>
    <name evidence="2" type="ORF">CLUMA_CG021319</name>
</gene>
<name>A0A1J1J8B4_9DIPT</name>
<dbReference type="InterPro" id="IPR036047">
    <property type="entry name" value="F-box-like_dom_sf"/>
</dbReference>
<evidence type="ECO:0000259" key="1">
    <source>
        <dbReference type="PROSITE" id="PS50181"/>
    </source>
</evidence>
<keyword evidence="3" id="KW-1185">Reference proteome</keyword>
<dbReference type="SUPFAM" id="SSF52047">
    <property type="entry name" value="RNI-like"/>
    <property type="match status" value="1"/>
</dbReference>
<dbReference type="Pfam" id="PF12937">
    <property type="entry name" value="F-box-like"/>
    <property type="match status" value="1"/>
</dbReference>
<dbReference type="Gene3D" id="1.20.1280.50">
    <property type="match status" value="1"/>
</dbReference>
<organism evidence="2 3">
    <name type="scientific">Clunio marinus</name>
    <dbReference type="NCBI Taxonomy" id="568069"/>
    <lineage>
        <taxon>Eukaryota</taxon>
        <taxon>Metazoa</taxon>
        <taxon>Ecdysozoa</taxon>
        <taxon>Arthropoda</taxon>
        <taxon>Hexapoda</taxon>
        <taxon>Insecta</taxon>
        <taxon>Pterygota</taxon>
        <taxon>Neoptera</taxon>
        <taxon>Endopterygota</taxon>
        <taxon>Diptera</taxon>
        <taxon>Nematocera</taxon>
        <taxon>Chironomoidea</taxon>
        <taxon>Chironomidae</taxon>
        <taxon>Clunio</taxon>
    </lineage>
</organism>
<dbReference type="AlphaFoldDB" id="A0A1J1J8B4"/>
<dbReference type="EMBL" id="CVRI01000075">
    <property type="protein sequence ID" value="CRL08623.1"/>
    <property type="molecule type" value="Genomic_DNA"/>
</dbReference>
<dbReference type="SUPFAM" id="SSF81383">
    <property type="entry name" value="F-box domain"/>
    <property type="match status" value="1"/>
</dbReference>
<dbReference type="Proteomes" id="UP000183832">
    <property type="component" value="Unassembled WGS sequence"/>
</dbReference>
<reference evidence="2 3" key="1">
    <citation type="submission" date="2015-04" db="EMBL/GenBank/DDBJ databases">
        <authorList>
            <person name="Syromyatnikov M.Y."/>
            <person name="Popov V.N."/>
        </authorList>
    </citation>
    <scope>NUCLEOTIDE SEQUENCE [LARGE SCALE GENOMIC DNA]</scope>
</reference>
<evidence type="ECO:0000313" key="3">
    <source>
        <dbReference type="Proteomes" id="UP000183832"/>
    </source>
</evidence>
<dbReference type="CDD" id="cd09917">
    <property type="entry name" value="F-box_SF"/>
    <property type="match status" value="1"/>
</dbReference>
<dbReference type="PROSITE" id="PS50181">
    <property type="entry name" value="FBOX"/>
    <property type="match status" value="1"/>
</dbReference>
<dbReference type="InterPro" id="IPR032675">
    <property type="entry name" value="LRR_dom_sf"/>
</dbReference>
<evidence type="ECO:0000313" key="2">
    <source>
        <dbReference type="EMBL" id="CRL08623.1"/>
    </source>
</evidence>
<dbReference type="InterPro" id="IPR001810">
    <property type="entry name" value="F-box_dom"/>
</dbReference>
<protein>
    <submittedName>
        <fullName evidence="2">CLUMA_CG021319, isoform A</fullName>
    </submittedName>
</protein>
<dbReference type="Gene3D" id="3.80.10.10">
    <property type="entry name" value="Ribonuclease Inhibitor"/>
    <property type="match status" value="2"/>
</dbReference>
<feature type="domain" description="F-box" evidence="1">
    <location>
        <begin position="9"/>
        <end position="62"/>
    </location>
</feature>
<dbReference type="OrthoDB" id="3219396at2759"/>
<sequence length="470" mass="55723">MNQSSDLQEIHILNLPDEIFLHIFSYVNVASCKNVFEVCRRFYELMSVVRRGCPLELTYSQSVKVINPDENISKLNLYKLKKLTIMNGSNCLNILNRIPKDTLKEAIISFRDVDKGLQQFFNQQTNIKMLKIDEKNQVNFDHLKLEHLEINKEFFNSKFMNIPSILRVQPRLRYIDFTDYLIEDEIFKAICELRNLEVAKMRVNLEMPCHVFESLKNLTQLKELQIKSDKIHQCNHLLELSRMHLKIEKLTLLYKEEKFLPEFCIQLSHNFRNLKQIRIVNRSFFIINTILENFPNLESIVLDCYHWSTEENVLVVRENLRHEKLKEIVVTSVYDDSAVTTRSLLTLLNACPNLERIMLSQLVEVYYEDLQQIINDHPKLTHLSLHFNIFDFEDGIIDLIRTAASRLQFIELEGLFSSADFQTESSLKDLFEDEFTYISYSDYGYDDFIYDGTLTMKKRNVSKWYRDLNM</sequence>